<dbReference type="AlphaFoldDB" id="A0A139AVC6"/>
<dbReference type="EMBL" id="KQ965735">
    <property type="protein sequence ID" value="KXS20659.1"/>
    <property type="molecule type" value="Genomic_DNA"/>
</dbReference>
<sequence length="277" mass="31321">MSSFAGIRAATCQGYPLQRCLDSDRLPAGRKNIRHLSWWMSETDPDVYFSFDCEYQHGKINQLAWTICDVRTGKMRTVHVIDRDELVHVLERQKKQKKTKKITVADFSFGQPPPPGAVPPVDPKIPAQLTCEIFWNGSLVLPTHIGFVMMLRDLSEAAGYDLSVWIHLFLWPRTAILCSSVHQQAPAESTCLRTQPHHRLPVHRIRTFAESPDEADARVLWLSCPRPLACNVGKLASALRGVDMGHTMKFRNPARSVSPTLQRTLCRRGFAYHNAGI</sequence>
<dbReference type="Proteomes" id="UP000070544">
    <property type="component" value="Unassembled WGS sequence"/>
</dbReference>
<evidence type="ECO:0000313" key="1">
    <source>
        <dbReference type="EMBL" id="KXS20659.1"/>
    </source>
</evidence>
<keyword evidence="2" id="KW-1185">Reference proteome</keyword>
<gene>
    <name evidence="1" type="ORF">M427DRAFT_380484</name>
</gene>
<accession>A0A139AVC6</accession>
<reference evidence="1 2" key="1">
    <citation type="journal article" date="2015" name="Genome Biol. Evol.">
        <title>Phylogenomic analyses indicate that early fungi evolved digesting cell walls of algal ancestors of land plants.</title>
        <authorList>
            <person name="Chang Y."/>
            <person name="Wang S."/>
            <person name="Sekimoto S."/>
            <person name="Aerts A.L."/>
            <person name="Choi C."/>
            <person name="Clum A."/>
            <person name="LaButti K.M."/>
            <person name="Lindquist E.A."/>
            <person name="Yee Ngan C."/>
            <person name="Ohm R.A."/>
            <person name="Salamov A.A."/>
            <person name="Grigoriev I.V."/>
            <person name="Spatafora J.W."/>
            <person name="Berbee M.L."/>
        </authorList>
    </citation>
    <scope>NUCLEOTIDE SEQUENCE [LARGE SCALE GENOMIC DNA]</scope>
    <source>
        <strain evidence="1 2">JEL478</strain>
    </source>
</reference>
<name>A0A139AVC6_GONPJ</name>
<proteinExistence type="predicted"/>
<protein>
    <submittedName>
        <fullName evidence="1">Uncharacterized protein</fullName>
    </submittedName>
</protein>
<evidence type="ECO:0000313" key="2">
    <source>
        <dbReference type="Proteomes" id="UP000070544"/>
    </source>
</evidence>
<organism evidence="1 2">
    <name type="scientific">Gonapodya prolifera (strain JEL478)</name>
    <name type="common">Monoblepharis prolifera</name>
    <dbReference type="NCBI Taxonomy" id="1344416"/>
    <lineage>
        <taxon>Eukaryota</taxon>
        <taxon>Fungi</taxon>
        <taxon>Fungi incertae sedis</taxon>
        <taxon>Chytridiomycota</taxon>
        <taxon>Chytridiomycota incertae sedis</taxon>
        <taxon>Monoblepharidomycetes</taxon>
        <taxon>Monoblepharidales</taxon>
        <taxon>Gonapodyaceae</taxon>
        <taxon>Gonapodya</taxon>
    </lineage>
</organism>